<evidence type="ECO:0008006" key="3">
    <source>
        <dbReference type="Google" id="ProtNLM"/>
    </source>
</evidence>
<accession>A0A1Y1IM32</accession>
<dbReference type="InterPro" id="IPR043502">
    <property type="entry name" value="DNA/RNA_pol_sf"/>
</dbReference>
<keyword evidence="2" id="KW-1185">Reference proteome</keyword>
<protein>
    <recommendedName>
        <fullName evidence="3">Reverse transcriptase domain-containing protein</fullName>
    </recommendedName>
</protein>
<name>A0A1Y1IM32_KLENI</name>
<dbReference type="PANTHER" id="PTHR37984">
    <property type="entry name" value="PROTEIN CBG26694"/>
    <property type="match status" value="1"/>
</dbReference>
<dbReference type="SUPFAM" id="SSF56672">
    <property type="entry name" value="DNA/RNA polymerases"/>
    <property type="match status" value="1"/>
</dbReference>
<proteinExistence type="predicted"/>
<dbReference type="InterPro" id="IPR050951">
    <property type="entry name" value="Retrovirus_Pol_polyprotein"/>
</dbReference>
<organism evidence="1 2">
    <name type="scientific">Klebsormidium nitens</name>
    <name type="common">Green alga</name>
    <name type="synonym">Ulothrix nitens</name>
    <dbReference type="NCBI Taxonomy" id="105231"/>
    <lineage>
        <taxon>Eukaryota</taxon>
        <taxon>Viridiplantae</taxon>
        <taxon>Streptophyta</taxon>
        <taxon>Klebsormidiophyceae</taxon>
        <taxon>Klebsormidiales</taxon>
        <taxon>Klebsormidiaceae</taxon>
        <taxon>Klebsormidium</taxon>
    </lineage>
</organism>
<dbReference type="STRING" id="105231.A0A1Y1IM32"/>
<dbReference type="AlphaFoldDB" id="A0A1Y1IM32"/>
<evidence type="ECO:0000313" key="1">
    <source>
        <dbReference type="EMBL" id="GAQ89846.1"/>
    </source>
</evidence>
<sequence>MVIDQTLRKEIRGPKPCVTQYLDDTLLYSDDFAEHLSALDNVLTQLEAIDLKLFKCHFGASETEHLGHLTRRNQLLPTPEKVRAIRDWYEPINPTEIKSFLEMLGYYRISVPMQVPTAGKAAYELTKIGVPFDWGPHQAESFKLLKQALIDAQAFTRPDFAKPFKPFLPDTDYSKLVRVDHNPLVWLHQQTGLTGRLARWHCKLLEFNFTVISHPGRLHSNVDPLSRNLVATLLWDQDEDPDELPSYATSDSEYPPSLPQVSLCEVPTETPAWAPTVLDQEKMVEQLTRDMDRHLGWDAQQILEAATREGEAELPKTKGFDADVPQVLIRRRNFMRNGVLNTPLAENTLVERVAITILTSCPTADPEGVLSEAKKAILNMQQDCRENVVVAVRENLLAREGQNPSEGIKVNPDEASAA</sequence>
<dbReference type="InterPro" id="IPR043128">
    <property type="entry name" value="Rev_trsase/Diguanyl_cyclase"/>
</dbReference>
<gene>
    <name evidence="1" type="ORF">KFL_005690010</name>
</gene>
<dbReference type="OrthoDB" id="415724at2759"/>
<reference evidence="1 2" key="1">
    <citation type="journal article" date="2014" name="Nat. Commun.">
        <title>Klebsormidium flaccidum genome reveals primary factors for plant terrestrial adaptation.</title>
        <authorList>
            <person name="Hori K."/>
            <person name="Maruyama F."/>
            <person name="Fujisawa T."/>
            <person name="Togashi T."/>
            <person name="Yamamoto N."/>
            <person name="Seo M."/>
            <person name="Sato S."/>
            <person name="Yamada T."/>
            <person name="Mori H."/>
            <person name="Tajima N."/>
            <person name="Moriyama T."/>
            <person name="Ikeuchi M."/>
            <person name="Watanabe M."/>
            <person name="Wada H."/>
            <person name="Kobayashi K."/>
            <person name="Saito M."/>
            <person name="Masuda T."/>
            <person name="Sasaki-Sekimoto Y."/>
            <person name="Mashiguchi K."/>
            <person name="Awai K."/>
            <person name="Shimojima M."/>
            <person name="Masuda S."/>
            <person name="Iwai M."/>
            <person name="Nobusawa T."/>
            <person name="Narise T."/>
            <person name="Kondo S."/>
            <person name="Saito H."/>
            <person name="Sato R."/>
            <person name="Murakawa M."/>
            <person name="Ihara Y."/>
            <person name="Oshima-Yamada Y."/>
            <person name="Ohtaka K."/>
            <person name="Satoh M."/>
            <person name="Sonobe K."/>
            <person name="Ishii M."/>
            <person name="Ohtani R."/>
            <person name="Kanamori-Sato M."/>
            <person name="Honoki R."/>
            <person name="Miyazaki D."/>
            <person name="Mochizuki H."/>
            <person name="Umetsu J."/>
            <person name="Higashi K."/>
            <person name="Shibata D."/>
            <person name="Kamiya Y."/>
            <person name="Sato N."/>
            <person name="Nakamura Y."/>
            <person name="Tabata S."/>
            <person name="Ida S."/>
            <person name="Kurokawa K."/>
            <person name="Ohta H."/>
        </authorList>
    </citation>
    <scope>NUCLEOTIDE SEQUENCE [LARGE SCALE GENOMIC DNA]</scope>
    <source>
        <strain evidence="1 2">NIES-2285</strain>
    </source>
</reference>
<dbReference type="Gene3D" id="3.30.70.270">
    <property type="match status" value="2"/>
</dbReference>
<dbReference type="EMBL" id="DF237518">
    <property type="protein sequence ID" value="GAQ89846.1"/>
    <property type="molecule type" value="Genomic_DNA"/>
</dbReference>
<evidence type="ECO:0000313" key="2">
    <source>
        <dbReference type="Proteomes" id="UP000054558"/>
    </source>
</evidence>
<dbReference type="Proteomes" id="UP000054558">
    <property type="component" value="Unassembled WGS sequence"/>
</dbReference>
<dbReference type="PANTHER" id="PTHR37984:SF5">
    <property type="entry name" value="PROTEIN NYNRIN-LIKE"/>
    <property type="match status" value="1"/>
</dbReference>